<dbReference type="Proteomes" id="UP001275084">
    <property type="component" value="Unassembled WGS sequence"/>
</dbReference>
<reference evidence="1" key="2">
    <citation type="submission" date="2023-06" db="EMBL/GenBank/DDBJ databases">
        <authorList>
            <consortium name="Lawrence Berkeley National Laboratory"/>
            <person name="Haridas S."/>
            <person name="Hensen N."/>
            <person name="Bonometti L."/>
            <person name="Westerberg I."/>
            <person name="Brannstrom I.O."/>
            <person name="Guillou S."/>
            <person name="Cros-Aarteil S."/>
            <person name="Calhoun S."/>
            <person name="Kuo A."/>
            <person name="Mondo S."/>
            <person name="Pangilinan J."/>
            <person name="Riley R."/>
            <person name="Labutti K."/>
            <person name="Andreopoulos B."/>
            <person name="Lipzen A."/>
            <person name="Chen C."/>
            <person name="Yanf M."/>
            <person name="Daum C."/>
            <person name="Ng V."/>
            <person name="Clum A."/>
            <person name="Steindorff A."/>
            <person name="Ohm R."/>
            <person name="Martin F."/>
            <person name="Silar P."/>
            <person name="Natvig D."/>
            <person name="Lalanne C."/>
            <person name="Gautier V."/>
            <person name="Ament-Velasquez S.L."/>
            <person name="Kruys A."/>
            <person name="Hutchinson M.I."/>
            <person name="Powell A.J."/>
            <person name="Barry K."/>
            <person name="Miller A.N."/>
            <person name="Grigoriev I.V."/>
            <person name="Debuchy R."/>
            <person name="Gladieux P."/>
            <person name="Thoren M.H."/>
            <person name="Johannesson H."/>
        </authorList>
    </citation>
    <scope>NUCLEOTIDE SEQUENCE</scope>
    <source>
        <strain evidence="1">CBS 955.72</strain>
    </source>
</reference>
<dbReference type="EMBL" id="JAUIQD010000004">
    <property type="protein sequence ID" value="KAK3352763.1"/>
    <property type="molecule type" value="Genomic_DNA"/>
</dbReference>
<accession>A0AAJ0MDS3</accession>
<proteinExistence type="predicted"/>
<name>A0AAJ0MDS3_9PEZI</name>
<dbReference type="AlphaFoldDB" id="A0AAJ0MDS3"/>
<sequence>MDNLPREKVTLRIEGRTKTIFEGEVSSNGCYVKTNKGGIHRCDGSGHEKPSTLGNTPTATLAHASPGNFSFDGKYFHEFKDFLIDEIEGEKGNWLVYVNEEPIQVGGGQHVTKERDRILWAWAGPFDPLVLDGPSTAQVNRQVTFKVRNGKTREPVGDVDVNGSKTNQSGEVIITFQTDGMKKLKANKELYIRSNTHSITISN</sequence>
<keyword evidence="2" id="KW-1185">Reference proteome</keyword>
<evidence type="ECO:0000313" key="2">
    <source>
        <dbReference type="Proteomes" id="UP001275084"/>
    </source>
</evidence>
<comment type="caution">
    <text evidence="1">The sequence shown here is derived from an EMBL/GenBank/DDBJ whole genome shotgun (WGS) entry which is preliminary data.</text>
</comment>
<organism evidence="1 2">
    <name type="scientific">Lasiosphaeria hispida</name>
    <dbReference type="NCBI Taxonomy" id="260671"/>
    <lineage>
        <taxon>Eukaryota</taxon>
        <taxon>Fungi</taxon>
        <taxon>Dikarya</taxon>
        <taxon>Ascomycota</taxon>
        <taxon>Pezizomycotina</taxon>
        <taxon>Sordariomycetes</taxon>
        <taxon>Sordariomycetidae</taxon>
        <taxon>Sordariales</taxon>
        <taxon>Lasiosphaeriaceae</taxon>
        <taxon>Lasiosphaeria</taxon>
    </lineage>
</organism>
<gene>
    <name evidence="1" type="ORF">B0T25DRAFT_542728</name>
</gene>
<evidence type="ECO:0000313" key="1">
    <source>
        <dbReference type="EMBL" id="KAK3352763.1"/>
    </source>
</evidence>
<reference evidence="1" key="1">
    <citation type="journal article" date="2023" name="Mol. Phylogenet. Evol.">
        <title>Genome-scale phylogeny and comparative genomics of the fungal order Sordariales.</title>
        <authorList>
            <person name="Hensen N."/>
            <person name="Bonometti L."/>
            <person name="Westerberg I."/>
            <person name="Brannstrom I.O."/>
            <person name="Guillou S."/>
            <person name="Cros-Aarteil S."/>
            <person name="Calhoun S."/>
            <person name="Haridas S."/>
            <person name="Kuo A."/>
            <person name="Mondo S."/>
            <person name="Pangilinan J."/>
            <person name="Riley R."/>
            <person name="LaButti K."/>
            <person name="Andreopoulos B."/>
            <person name="Lipzen A."/>
            <person name="Chen C."/>
            <person name="Yan M."/>
            <person name="Daum C."/>
            <person name="Ng V."/>
            <person name="Clum A."/>
            <person name="Steindorff A."/>
            <person name="Ohm R.A."/>
            <person name="Martin F."/>
            <person name="Silar P."/>
            <person name="Natvig D.O."/>
            <person name="Lalanne C."/>
            <person name="Gautier V."/>
            <person name="Ament-Velasquez S.L."/>
            <person name="Kruys A."/>
            <person name="Hutchinson M.I."/>
            <person name="Powell A.J."/>
            <person name="Barry K."/>
            <person name="Miller A.N."/>
            <person name="Grigoriev I.V."/>
            <person name="Debuchy R."/>
            <person name="Gladieux P."/>
            <person name="Hiltunen Thoren M."/>
            <person name="Johannesson H."/>
        </authorList>
    </citation>
    <scope>NUCLEOTIDE SEQUENCE</scope>
    <source>
        <strain evidence="1">CBS 955.72</strain>
    </source>
</reference>
<protein>
    <submittedName>
        <fullName evidence="1">Uncharacterized protein</fullName>
    </submittedName>
</protein>